<name>A0A8S1JER2_9CHLO</name>
<feature type="region of interest" description="Disordered" evidence="1">
    <location>
        <begin position="346"/>
        <end position="368"/>
    </location>
</feature>
<reference evidence="2" key="1">
    <citation type="submission" date="2020-12" db="EMBL/GenBank/DDBJ databases">
        <authorList>
            <person name="Iha C."/>
        </authorList>
    </citation>
    <scope>NUCLEOTIDE SEQUENCE</scope>
</reference>
<dbReference type="EMBL" id="CAJHUC010001777">
    <property type="protein sequence ID" value="CAD7702303.1"/>
    <property type="molecule type" value="Genomic_DNA"/>
</dbReference>
<dbReference type="Proteomes" id="UP000708148">
    <property type="component" value="Unassembled WGS sequence"/>
</dbReference>
<accession>A0A8S1JER2</accession>
<protein>
    <submittedName>
        <fullName evidence="2">Uncharacterized protein</fullName>
    </submittedName>
</protein>
<organism evidence="2 3">
    <name type="scientific">Ostreobium quekettii</name>
    <dbReference type="NCBI Taxonomy" id="121088"/>
    <lineage>
        <taxon>Eukaryota</taxon>
        <taxon>Viridiplantae</taxon>
        <taxon>Chlorophyta</taxon>
        <taxon>core chlorophytes</taxon>
        <taxon>Ulvophyceae</taxon>
        <taxon>TCBD clade</taxon>
        <taxon>Bryopsidales</taxon>
        <taxon>Ostreobineae</taxon>
        <taxon>Ostreobiaceae</taxon>
        <taxon>Ostreobium</taxon>
    </lineage>
</organism>
<keyword evidence="3" id="KW-1185">Reference proteome</keyword>
<gene>
    <name evidence="2" type="ORF">OSTQU699_LOCUS7660</name>
</gene>
<sequence>MTDCRGGDRSVEAGVAAGSDWACGEARRGGGNGASPGLRHMEMSSPISGRDTVNGVKEVEVGVTTASDRACGEARGGGGNGASPGRHHLEMSSEISARDTAMNGVKGAEAGVTTASHWTCGEARGGGGNEASPGMHHKEMSSEVWGRDAAMNGLKEVKTQATRAGSGRGRKRRPADDASAAGLAQGASGRLKRRCPASKPVNLVHHLDSVPPRGRLLVEEHFKASELACGQDRYREWDQQVLRRLRARVENGVGADCGAAAVKAREDFVKVVLKGEGDRGTRRQGPSEERMLKVILAYIAVLKQAYPDLVVDPYIVNTDPDSCADFHALRMASKRFIIYRQPNSPASSFPTASPPDSIPGSPSTSGTSRAVPWTYGLSRLWDTVCTEFGDTKYGDLKQGTQGIMSKACNLMTTRWECGEVLKQHVLETTTWSTAVLKGVLGSWGGRLYLTDGVLPHDEKGAAKDAPGLVCHVNDAANGMLPEFLRSNRPDSLMHFMKVESSGTATFSFFCPLGGGCQLTAFHQETKRMRSFNCGSGDLIVQPIATEANIRRLERVHSTLFRSHKRHRYLLPLDMYLEEGIPLVLYIRNSQSAEMVELPFLSTHAFLTFTSATSQPPAYKVSCNDLCLTKEPFVAYAFEELAMIDGETHMMGGNNQLAADEWMESAYFAMWPPGRGVECAWDDELLGSTGPPSEGDRPRDRNMRTVVVRTVQRLLDLLEGRLDTSRVAGSVPSTDEALAVLAGLLPCLLDVSQELAKGVGEDGAQFVKDLCETAQRHVPESSPLLAFVEKGDEQCWEEMLDDGMPANGSVAPQGQLDAWLDRYACCLDAELRAARSGCKKRLRERLLEVRSRLEKRMDEECLNLVSRLEECSKPASQPDLLASNGT</sequence>
<evidence type="ECO:0000313" key="3">
    <source>
        <dbReference type="Proteomes" id="UP000708148"/>
    </source>
</evidence>
<feature type="region of interest" description="Disordered" evidence="1">
    <location>
        <begin position="22"/>
        <end position="51"/>
    </location>
</feature>
<feature type="compositionally biased region" description="Low complexity" evidence="1">
    <location>
        <begin position="177"/>
        <end position="189"/>
    </location>
</feature>
<dbReference type="AlphaFoldDB" id="A0A8S1JER2"/>
<evidence type="ECO:0000313" key="2">
    <source>
        <dbReference type="EMBL" id="CAD7702303.1"/>
    </source>
</evidence>
<comment type="caution">
    <text evidence="2">The sequence shown here is derived from an EMBL/GenBank/DDBJ whole genome shotgun (WGS) entry which is preliminary data.</text>
</comment>
<evidence type="ECO:0000256" key="1">
    <source>
        <dbReference type="SAM" id="MobiDB-lite"/>
    </source>
</evidence>
<dbReference type="OrthoDB" id="511598at2759"/>
<proteinExistence type="predicted"/>
<feature type="region of interest" description="Disordered" evidence="1">
    <location>
        <begin position="159"/>
        <end position="195"/>
    </location>
</feature>
<feature type="compositionally biased region" description="Low complexity" evidence="1">
    <location>
        <begin position="358"/>
        <end position="368"/>
    </location>
</feature>